<organism evidence="2 3">
    <name type="scientific">Haematococcus lacustris</name>
    <name type="common">Green alga</name>
    <name type="synonym">Haematococcus pluvialis</name>
    <dbReference type="NCBI Taxonomy" id="44745"/>
    <lineage>
        <taxon>Eukaryota</taxon>
        <taxon>Viridiplantae</taxon>
        <taxon>Chlorophyta</taxon>
        <taxon>core chlorophytes</taxon>
        <taxon>Chlorophyceae</taxon>
        <taxon>CS clade</taxon>
        <taxon>Chlamydomonadales</taxon>
        <taxon>Haematococcaceae</taxon>
        <taxon>Haematococcus</taxon>
    </lineage>
</organism>
<dbReference type="GO" id="GO:0035556">
    <property type="term" value="P:intracellular signal transduction"/>
    <property type="evidence" value="ECO:0007669"/>
    <property type="project" value="TreeGrafter"/>
</dbReference>
<evidence type="ECO:0000256" key="1">
    <source>
        <dbReference type="ARBA" id="ARBA00011012"/>
    </source>
</evidence>
<proteinExistence type="inferred from homology"/>
<dbReference type="SUPFAM" id="SSF48371">
    <property type="entry name" value="ARM repeat"/>
    <property type="match status" value="1"/>
</dbReference>
<feature type="non-terminal residue" evidence="2">
    <location>
        <position position="1"/>
    </location>
</feature>
<protein>
    <submittedName>
        <fullName evidence="2">Uncharacterized protein</fullName>
    </submittedName>
</protein>
<dbReference type="InterPro" id="IPR013878">
    <property type="entry name" value="Mo25"/>
</dbReference>
<dbReference type="EMBL" id="BLLF01000702">
    <property type="protein sequence ID" value="GFH14224.1"/>
    <property type="molecule type" value="Genomic_DNA"/>
</dbReference>
<dbReference type="InterPro" id="IPR011989">
    <property type="entry name" value="ARM-like"/>
</dbReference>
<name>A0A699Z5N1_HAELA</name>
<keyword evidence="3" id="KW-1185">Reference proteome</keyword>
<dbReference type="PANTHER" id="PTHR10182:SF3">
    <property type="entry name" value="PROTEIN MO25"/>
    <property type="match status" value="1"/>
</dbReference>
<sequence>MQLMRMIKDQSRSIQFEAFHVFKVFVANPNKPQPIIDILTGNKEKLLKYLEEFHTDKDDDEQFKEEKAVIIKEISMLGLQPAGAGGAAARGPA</sequence>
<reference evidence="2 3" key="1">
    <citation type="submission" date="2020-02" db="EMBL/GenBank/DDBJ databases">
        <title>Draft genome sequence of Haematococcus lacustris strain NIES-144.</title>
        <authorList>
            <person name="Morimoto D."/>
            <person name="Nakagawa S."/>
            <person name="Yoshida T."/>
            <person name="Sawayama S."/>
        </authorList>
    </citation>
    <scope>NUCLEOTIDE SEQUENCE [LARGE SCALE GENOMIC DNA]</scope>
    <source>
        <strain evidence="2 3">NIES-144</strain>
    </source>
</reference>
<evidence type="ECO:0000313" key="3">
    <source>
        <dbReference type="Proteomes" id="UP000485058"/>
    </source>
</evidence>
<dbReference type="AlphaFoldDB" id="A0A699Z5N1"/>
<gene>
    <name evidence="2" type="ORF">HaLaN_10240</name>
</gene>
<dbReference type="Gene3D" id="1.25.10.10">
    <property type="entry name" value="Leucine-rich Repeat Variant"/>
    <property type="match status" value="1"/>
</dbReference>
<evidence type="ECO:0000313" key="2">
    <source>
        <dbReference type="EMBL" id="GFH14224.1"/>
    </source>
</evidence>
<accession>A0A699Z5N1</accession>
<dbReference type="GO" id="GO:0043539">
    <property type="term" value="F:protein serine/threonine kinase activator activity"/>
    <property type="evidence" value="ECO:0007669"/>
    <property type="project" value="TreeGrafter"/>
</dbReference>
<comment type="similarity">
    <text evidence="1">Belongs to the Mo25 family.</text>
</comment>
<dbReference type="PANTHER" id="PTHR10182">
    <property type="entry name" value="CALCIUM-BINDING PROTEIN 39-RELATED"/>
    <property type="match status" value="1"/>
</dbReference>
<dbReference type="InterPro" id="IPR016024">
    <property type="entry name" value="ARM-type_fold"/>
</dbReference>
<dbReference type="Pfam" id="PF08569">
    <property type="entry name" value="Mo25"/>
    <property type="match status" value="1"/>
</dbReference>
<comment type="caution">
    <text evidence="2">The sequence shown here is derived from an EMBL/GenBank/DDBJ whole genome shotgun (WGS) entry which is preliminary data.</text>
</comment>
<dbReference type="Proteomes" id="UP000485058">
    <property type="component" value="Unassembled WGS sequence"/>
</dbReference>